<evidence type="ECO:0000256" key="1">
    <source>
        <dbReference type="ARBA" id="ARBA00009437"/>
    </source>
</evidence>
<dbReference type="PRINTS" id="PR00039">
    <property type="entry name" value="HTHLYSR"/>
</dbReference>
<keyword evidence="3" id="KW-0238">DNA-binding</keyword>
<evidence type="ECO:0000313" key="7">
    <source>
        <dbReference type="Proteomes" id="UP001589792"/>
    </source>
</evidence>
<comment type="caution">
    <text evidence="6">The sequence shown here is derived from an EMBL/GenBank/DDBJ whole genome shotgun (WGS) entry which is preliminary data.</text>
</comment>
<proteinExistence type="inferred from homology"/>
<protein>
    <submittedName>
        <fullName evidence="6">LysR substrate-binding domain-containing protein</fullName>
    </submittedName>
</protein>
<evidence type="ECO:0000256" key="2">
    <source>
        <dbReference type="ARBA" id="ARBA00023015"/>
    </source>
</evidence>
<dbReference type="InterPro" id="IPR036390">
    <property type="entry name" value="WH_DNA-bd_sf"/>
</dbReference>
<comment type="similarity">
    <text evidence="1">Belongs to the LysR transcriptional regulatory family.</text>
</comment>
<dbReference type="Gene3D" id="1.10.10.10">
    <property type="entry name" value="Winged helix-like DNA-binding domain superfamily/Winged helix DNA-binding domain"/>
    <property type="match status" value="1"/>
</dbReference>
<keyword evidence="7" id="KW-1185">Reference proteome</keyword>
<evidence type="ECO:0000256" key="4">
    <source>
        <dbReference type="ARBA" id="ARBA00023163"/>
    </source>
</evidence>
<dbReference type="SUPFAM" id="SSF46785">
    <property type="entry name" value="Winged helix' DNA-binding domain"/>
    <property type="match status" value="1"/>
</dbReference>
<dbReference type="Proteomes" id="UP001589792">
    <property type="component" value="Unassembled WGS sequence"/>
</dbReference>
<dbReference type="PANTHER" id="PTHR30419:SF7">
    <property type="entry name" value="HTH-TYPE TRANSCRIPTIONAL REGULATOR TDCA"/>
    <property type="match status" value="1"/>
</dbReference>
<reference evidence="6 7" key="1">
    <citation type="submission" date="2024-09" db="EMBL/GenBank/DDBJ databases">
        <authorList>
            <person name="Sun Q."/>
            <person name="Mori K."/>
        </authorList>
    </citation>
    <scope>NUCLEOTIDE SEQUENCE [LARGE SCALE GENOMIC DNA]</scope>
    <source>
        <strain evidence="6 7">CCM 8626</strain>
    </source>
</reference>
<evidence type="ECO:0000256" key="3">
    <source>
        <dbReference type="ARBA" id="ARBA00023125"/>
    </source>
</evidence>
<dbReference type="PROSITE" id="PS50931">
    <property type="entry name" value="HTH_LYSR"/>
    <property type="match status" value="1"/>
</dbReference>
<keyword evidence="2" id="KW-0805">Transcription regulation</keyword>
<dbReference type="SUPFAM" id="SSF53850">
    <property type="entry name" value="Periplasmic binding protein-like II"/>
    <property type="match status" value="1"/>
</dbReference>
<sequence length="310" mass="34567">MKNLPKPNQLKMFQSIIEHGSFRAAAKALHQTQPALTQSMNELEKMLGTSLLVRGPRGVVLTEAGKLFEPRVQLVLKELERAVNEAKQLSAISQGTIELGSSSLPFFTMLPPAIQRFQKRFPQVNINLTEGQLSELLPALRGGELDFVIGATSPETVLTSEFIEEPFFTTPFAVVARRGHPLANSTSLSQLKQAKWYLPTTKIGYYGELDALLFPDGEENAQTIIRGDTAAITLQMVINADFLTVAAKEILQVPYLSQQLCIIPLEEQLPDASYSFIYSHRLPLTMHARTMIDKLHRECKSYPWSTEVAQ</sequence>
<dbReference type="InterPro" id="IPR050950">
    <property type="entry name" value="HTH-type_LysR_regulators"/>
</dbReference>
<dbReference type="EMBL" id="JBHLXG010000011">
    <property type="protein sequence ID" value="MFC0227478.1"/>
    <property type="molecule type" value="Genomic_DNA"/>
</dbReference>
<evidence type="ECO:0000313" key="6">
    <source>
        <dbReference type="EMBL" id="MFC0227478.1"/>
    </source>
</evidence>
<dbReference type="InterPro" id="IPR000847">
    <property type="entry name" value="LysR_HTH_N"/>
</dbReference>
<feature type="domain" description="HTH lysR-type" evidence="5">
    <location>
        <begin position="5"/>
        <end position="62"/>
    </location>
</feature>
<dbReference type="InterPro" id="IPR005119">
    <property type="entry name" value="LysR_subst-bd"/>
</dbReference>
<gene>
    <name evidence="6" type="ORF">ACFFJ3_13320</name>
</gene>
<evidence type="ECO:0000259" key="5">
    <source>
        <dbReference type="PROSITE" id="PS50931"/>
    </source>
</evidence>
<organism evidence="6 7">
    <name type="scientific">Serratia aquatilis</name>
    <dbReference type="NCBI Taxonomy" id="1737515"/>
    <lineage>
        <taxon>Bacteria</taxon>
        <taxon>Pseudomonadati</taxon>
        <taxon>Pseudomonadota</taxon>
        <taxon>Gammaproteobacteria</taxon>
        <taxon>Enterobacterales</taxon>
        <taxon>Yersiniaceae</taxon>
        <taxon>Serratia</taxon>
    </lineage>
</organism>
<name>A0ABV6EEP5_9GAMM</name>
<dbReference type="PANTHER" id="PTHR30419">
    <property type="entry name" value="HTH-TYPE TRANSCRIPTIONAL REGULATOR YBHD"/>
    <property type="match status" value="1"/>
</dbReference>
<dbReference type="Gene3D" id="3.40.190.290">
    <property type="match status" value="1"/>
</dbReference>
<dbReference type="RefSeq" id="WP_380676122.1">
    <property type="nucleotide sequence ID" value="NZ_CP173186.1"/>
</dbReference>
<accession>A0ABV6EEP5</accession>
<dbReference type="InterPro" id="IPR036388">
    <property type="entry name" value="WH-like_DNA-bd_sf"/>
</dbReference>
<keyword evidence="4" id="KW-0804">Transcription</keyword>
<dbReference type="Pfam" id="PF00126">
    <property type="entry name" value="HTH_1"/>
    <property type="match status" value="1"/>
</dbReference>
<dbReference type="Pfam" id="PF03466">
    <property type="entry name" value="LysR_substrate"/>
    <property type="match status" value="1"/>
</dbReference>